<name>A0ABQ5ZMD6_9HYPH</name>
<accession>A0ABQ5ZMD6</accession>
<dbReference type="PANTHER" id="PTHR13847">
    <property type="entry name" value="SARCOSINE DEHYDROGENASE-RELATED"/>
    <property type="match status" value="1"/>
</dbReference>
<dbReference type="Proteomes" id="UP001156702">
    <property type="component" value="Unassembled WGS sequence"/>
</dbReference>
<evidence type="ECO:0000313" key="3">
    <source>
        <dbReference type="EMBL" id="GLR52038.1"/>
    </source>
</evidence>
<reference evidence="4" key="1">
    <citation type="journal article" date="2019" name="Int. J. Syst. Evol. Microbiol.">
        <title>The Global Catalogue of Microorganisms (GCM) 10K type strain sequencing project: providing services to taxonomists for standard genome sequencing and annotation.</title>
        <authorList>
            <consortium name="The Broad Institute Genomics Platform"/>
            <consortium name="The Broad Institute Genome Sequencing Center for Infectious Disease"/>
            <person name="Wu L."/>
            <person name="Ma J."/>
        </authorList>
    </citation>
    <scope>NUCLEOTIDE SEQUENCE [LARGE SCALE GENOMIC DNA]</scope>
    <source>
        <strain evidence="4">NBRC 102122</strain>
    </source>
</reference>
<keyword evidence="4" id="KW-1185">Reference proteome</keyword>
<protein>
    <submittedName>
        <fullName evidence="3">Oxidoreductase</fullName>
    </submittedName>
</protein>
<dbReference type="PANTHER" id="PTHR13847:SF281">
    <property type="entry name" value="FAD DEPENDENT OXIDOREDUCTASE DOMAIN-CONTAINING PROTEIN"/>
    <property type="match status" value="1"/>
</dbReference>
<dbReference type="InterPro" id="IPR036188">
    <property type="entry name" value="FAD/NAD-bd_sf"/>
</dbReference>
<keyword evidence="1" id="KW-0560">Oxidoreductase</keyword>
<organism evidence="3 4">
    <name type="scientific">Shinella yambaruensis</name>
    <dbReference type="NCBI Taxonomy" id="415996"/>
    <lineage>
        <taxon>Bacteria</taxon>
        <taxon>Pseudomonadati</taxon>
        <taxon>Pseudomonadota</taxon>
        <taxon>Alphaproteobacteria</taxon>
        <taxon>Hyphomicrobiales</taxon>
        <taxon>Rhizobiaceae</taxon>
        <taxon>Shinella</taxon>
    </lineage>
</organism>
<dbReference type="Pfam" id="PF01266">
    <property type="entry name" value="DAO"/>
    <property type="match status" value="1"/>
</dbReference>
<evidence type="ECO:0000313" key="4">
    <source>
        <dbReference type="Proteomes" id="UP001156702"/>
    </source>
</evidence>
<dbReference type="SUPFAM" id="SSF51905">
    <property type="entry name" value="FAD/NAD(P)-binding domain"/>
    <property type="match status" value="1"/>
</dbReference>
<dbReference type="RefSeq" id="WP_245082662.1">
    <property type="nucleotide sequence ID" value="NZ_BSOP01000023.1"/>
</dbReference>
<dbReference type="Gene3D" id="3.50.50.60">
    <property type="entry name" value="FAD/NAD(P)-binding domain"/>
    <property type="match status" value="1"/>
</dbReference>
<gene>
    <name evidence="3" type="ORF">GCM10007923_32500</name>
</gene>
<evidence type="ECO:0000259" key="2">
    <source>
        <dbReference type="Pfam" id="PF01266"/>
    </source>
</evidence>
<dbReference type="Gene3D" id="3.30.9.10">
    <property type="entry name" value="D-Amino Acid Oxidase, subunit A, domain 2"/>
    <property type="match status" value="1"/>
</dbReference>
<comment type="caution">
    <text evidence="3">The sequence shown here is derived from an EMBL/GenBank/DDBJ whole genome shotgun (WGS) entry which is preliminary data.</text>
</comment>
<evidence type="ECO:0000256" key="1">
    <source>
        <dbReference type="ARBA" id="ARBA00023002"/>
    </source>
</evidence>
<feature type="domain" description="FAD dependent oxidoreductase" evidence="2">
    <location>
        <begin position="43"/>
        <end position="404"/>
    </location>
</feature>
<sequence length="449" mass="48085">MNRPAKKVFAASRLPTNTGVSGWVAMLPPRQAKPRLAGRSTADVVIIGGGFAGLSAARRIGDIDRALRVAVLEAGVIGDAAAGRNSGFIIDLPHDVSSEDYGGDTIAKNREAIEISRTAIALASAVAEEQRWGRTIFDPCGRYSVAISDEGDRHLVKYAEGLAALGERHQLLDARGIADITGVETYTSGLFMPGTVMVQPAAYIRGLADSLRDPVTVYENSPAVRIEGDGGGEWTVTTPHGAVSTGRIILANNGHAESFGFFESRLLHVFTWASMTRAFDPGHLRGQRNWAATPALPMGTTVRRIAGERGDRILVRSRYSYHAGIEAGNGTLRRAGAKHDQKYNARFPTLADVPMEYRWGGAMALTWNAVPAFGEIERGIFAACGCNGVGATKATANGIAAADLMLGRKSRLTEIFARFEAPRPLPMQPFRTIGAKANLAFKEWRAGAE</sequence>
<dbReference type="InterPro" id="IPR006076">
    <property type="entry name" value="FAD-dep_OxRdtase"/>
</dbReference>
<proteinExistence type="predicted"/>
<dbReference type="EMBL" id="BSOP01000023">
    <property type="protein sequence ID" value="GLR52038.1"/>
    <property type="molecule type" value="Genomic_DNA"/>
</dbReference>